<gene>
    <name evidence="3" type="ORF">ACD_80C00145G0067</name>
</gene>
<keyword evidence="1" id="KW-1133">Transmembrane helix</keyword>
<protein>
    <recommendedName>
        <fullName evidence="2">TPM domain-containing protein</fullName>
    </recommendedName>
</protein>
<feature type="domain" description="TPM" evidence="2">
    <location>
        <begin position="29"/>
        <end position="149"/>
    </location>
</feature>
<feature type="transmembrane region" description="Helical" evidence="1">
    <location>
        <begin position="210"/>
        <end position="227"/>
    </location>
</feature>
<evidence type="ECO:0000313" key="3">
    <source>
        <dbReference type="EMBL" id="EKD24933.1"/>
    </source>
</evidence>
<dbReference type="AlphaFoldDB" id="K1XX04"/>
<name>K1XX04_9BACT</name>
<dbReference type="Pfam" id="PF04536">
    <property type="entry name" value="TPM_phosphatase"/>
    <property type="match status" value="1"/>
</dbReference>
<sequence length="293" mass="32781">MKFILKSLIIISLIWVVYGFIIPNYEGYITDKVGVFSETQKIDLTTKIQEIEKATSIEIAILVVSTVDDDINLAAVDVGNQWGVGKKGQDNGLMILIAVNDRKWSIQVGYGLEGILPDLATKNIGDARFPPNFRNGDYYQGIVEMLDDVLWYIKQDPTIVQNYSQTTTNSSSNDNYIRWMFMLFIFWASGFGHLVTVPSAKNKKRKMKKYGRWIYLGTGIILSFIVAWFVANIILAVFASYIFLLIGIGMALGGKTWGGTGIWYGWSGGSSFWWGGSSFGWWSFGGGGSSWSR</sequence>
<comment type="caution">
    <text evidence="3">The sequence shown here is derived from an EMBL/GenBank/DDBJ whole genome shotgun (WGS) entry which is preliminary data.</text>
</comment>
<keyword evidence="1" id="KW-0812">Transmembrane</keyword>
<accession>K1XX04</accession>
<keyword evidence="1" id="KW-0472">Membrane</keyword>
<dbReference type="PANTHER" id="PTHR30373">
    <property type="entry name" value="UPF0603 PROTEIN YGCG"/>
    <property type="match status" value="1"/>
</dbReference>
<dbReference type="EMBL" id="AMFJ01036152">
    <property type="protein sequence ID" value="EKD24933.1"/>
    <property type="molecule type" value="Genomic_DNA"/>
</dbReference>
<feature type="transmembrane region" description="Helical" evidence="1">
    <location>
        <begin position="264"/>
        <end position="284"/>
    </location>
</feature>
<reference evidence="3" key="1">
    <citation type="journal article" date="2012" name="Science">
        <title>Fermentation, hydrogen, and sulfur metabolism in multiple uncultivated bacterial phyla.</title>
        <authorList>
            <person name="Wrighton K.C."/>
            <person name="Thomas B.C."/>
            <person name="Sharon I."/>
            <person name="Miller C.S."/>
            <person name="Castelle C.J."/>
            <person name="VerBerkmoes N.C."/>
            <person name="Wilkins M.J."/>
            <person name="Hettich R.L."/>
            <person name="Lipton M.S."/>
            <person name="Williams K.H."/>
            <person name="Long P.E."/>
            <person name="Banfield J.F."/>
        </authorList>
    </citation>
    <scope>NUCLEOTIDE SEQUENCE [LARGE SCALE GENOMIC DNA]</scope>
</reference>
<feature type="transmembrane region" description="Helical" evidence="1">
    <location>
        <begin position="176"/>
        <end position="198"/>
    </location>
</feature>
<evidence type="ECO:0000256" key="1">
    <source>
        <dbReference type="SAM" id="Phobius"/>
    </source>
</evidence>
<dbReference type="Gene3D" id="3.10.310.50">
    <property type="match status" value="1"/>
</dbReference>
<feature type="transmembrane region" description="Helical" evidence="1">
    <location>
        <begin position="233"/>
        <end position="252"/>
    </location>
</feature>
<dbReference type="PANTHER" id="PTHR30373:SF2">
    <property type="entry name" value="UPF0603 PROTEIN YGCG"/>
    <property type="match status" value="1"/>
</dbReference>
<evidence type="ECO:0000259" key="2">
    <source>
        <dbReference type="Pfam" id="PF04536"/>
    </source>
</evidence>
<proteinExistence type="predicted"/>
<organism evidence="3">
    <name type="scientific">uncultured bacterium</name>
    <name type="common">gcode 4</name>
    <dbReference type="NCBI Taxonomy" id="1234023"/>
    <lineage>
        <taxon>Bacteria</taxon>
        <taxon>environmental samples</taxon>
    </lineage>
</organism>
<dbReference type="InterPro" id="IPR007621">
    <property type="entry name" value="TPM_dom"/>
</dbReference>